<keyword evidence="2" id="KW-1185">Reference proteome</keyword>
<comment type="caution">
    <text evidence="1">The sequence shown here is derived from an EMBL/GenBank/DDBJ whole genome shotgun (WGS) entry which is preliminary data.</text>
</comment>
<evidence type="ECO:0000313" key="1">
    <source>
        <dbReference type="EMBL" id="KAI3717366.1"/>
    </source>
</evidence>
<accession>A0ACB9B569</accession>
<gene>
    <name evidence="1" type="ORF">L1987_68944</name>
</gene>
<organism evidence="1 2">
    <name type="scientific">Smallanthus sonchifolius</name>
    <dbReference type="NCBI Taxonomy" id="185202"/>
    <lineage>
        <taxon>Eukaryota</taxon>
        <taxon>Viridiplantae</taxon>
        <taxon>Streptophyta</taxon>
        <taxon>Embryophyta</taxon>
        <taxon>Tracheophyta</taxon>
        <taxon>Spermatophyta</taxon>
        <taxon>Magnoliopsida</taxon>
        <taxon>eudicotyledons</taxon>
        <taxon>Gunneridae</taxon>
        <taxon>Pentapetalae</taxon>
        <taxon>asterids</taxon>
        <taxon>campanulids</taxon>
        <taxon>Asterales</taxon>
        <taxon>Asteraceae</taxon>
        <taxon>Asteroideae</taxon>
        <taxon>Heliantheae alliance</taxon>
        <taxon>Millerieae</taxon>
        <taxon>Smallanthus</taxon>
    </lineage>
</organism>
<reference evidence="2" key="1">
    <citation type="journal article" date="2022" name="Mol. Ecol. Resour.">
        <title>The genomes of chicory, endive, great burdock and yacon provide insights into Asteraceae palaeo-polyploidization history and plant inulin production.</title>
        <authorList>
            <person name="Fan W."/>
            <person name="Wang S."/>
            <person name="Wang H."/>
            <person name="Wang A."/>
            <person name="Jiang F."/>
            <person name="Liu H."/>
            <person name="Zhao H."/>
            <person name="Xu D."/>
            <person name="Zhang Y."/>
        </authorList>
    </citation>
    <scope>NUCLEOTIDE SEQUENCE [LARGE SCALE GENOMIC DNA]</scope>
    <source>
        <strain evidence="2">cv. Yunnan</strain>
    </source>
</reference>
<sequence>MLAGRPFFLSPATLTRSPATAANQFPSTPFLQSWSLARSKQKVVYKTESTHHGPNLFSSSSSSFVCVIDGVGEERVMEDDRVEISSSLATQLVGHILQFLSVLRLQFHLLWSLANLCLCVCFVFIFGLLKHELHNLKSPTL</sequence>
<dbReference type="EMBL" id="CM042040">
    <property type="protein sequence ID" value="KAI3717366.1"/>
    <property type="molecule type" value="Genomic_DNA"/>
</dbReference>
<name>A0ACB9B569_9ASTR</name>
<protein>
    <submittedName>
        <fullName evidence="1">Uncharacterized protein</fullName>
    </submittedName>
</protein>
<reference evidence="1 2" key="2">
    <citation type="journal article" date="2022" name="Mol. Ecol. Resour.">
        <title>The genomes of chicory, endive, great burdock and yacon provide insights into Asteraceae paleo-polyploidization history and plant inulin production.</title>
        <authorList>
            <person name="Fan W."/>
            <person name="Wang S."/>
            <person name="Wang H."/>
            <person name="Wang A."/>
            <person name="Jiang F."/>
            <person name="Liu H."/>
            <person name="Zhao H."/>
            <person name="Xu D."/>
            <person name="Zhang Y."/>
        </authorList>
    </citation>
    <scope>NUCLEOTIDE SEQUENCE [LARGE SCALE GENOMIC DNA]</scope>
    <source>
        <strain evidence="2">cv. Yunnan</strain>
        <tissue evidence="1">Leaves</tissue>
    </source>
</reference>
<evidence type="ECO:0000313" key="2">
    <source>
        <dbReference type="Proteomes" id="UP001056120"/>
    </source>
</evidence>
<dbReference type="Proteomes" id="UP001056120">
    <property type="component" value="Linkage Group LG23"/>
</dbReference>
<proteinExistence type="predicted"/>